<dbReference type="PANTHER" id="PTHR11863">
    <property type="entry name" value="STEROL DESATURASE"/>
    <property type="match status" value="1"/>
</dbReference>
<evidence type="ECO:0000313" key="7">
    <source>
        <dbReference type="EMBL" id="KAG2389222.1"/>
    </source>
</evidence>
<feature type="transmembrane region" description="Helical" evidence="5">
    <location>
        <begin position="62"/>
        <end position="85"/>
    </location>
</feature>
<sequence>MSLLNDWHFFTEHGPTLQYWLLIPFLLTLTSMFISVLAQFCCSFWPLIEYAPHYENKPTKSLVLSFILNHSMASLLTTSCIVLARSYGSLYELNIWQMTSHIERVWYIGKVLLCVLIMLLLYDLCVYAFHRSCHAHKFLYAFFHKQHHENCAPRGILDAIYGDSLESLIVATCGSGQMILFPFPISSVVIFLFLISFLVQMNHSGHRVQIPYFYNFKFHTTHHLHFRVNFSEHCMVWDYVFGTLKLSDPSAKVRNLVKHEKEKGCERVESCSSCPPVHREKKKDNST</sequence>
<evidence type="ECO:0000256" key="1">
    <source>
        <dbReference type="ARBA" id="ARBA00004370"/>
    </source>
</evidence>
<dbReference type="GO" id="GO:0005506">
    <property type="term" value="F:iron ion binding"/>
    <property type="evidence" value="ECO:0007669"/>
    <property type="project" value="InterPro"/>
</dbReference>
<reference evidence="7 8" key="1">
    <citation type="journal article" date="2018" name="BMC Genomics">
        <title>The genome of Naegleria lovaniensis, the basis for a comparative approach to unravel pathogenicity factors of the human pathogenic amoeba N. fowleri.</title>
        <authorList>
            <person name="Liechti N."/>
            <person name="Schurch N."/>
            <person name="Bruggmann R."/>
            <person name="Wittwer M."/>
        </authorList>
    </citation>
    <scope>NUCLEOTIDE SEQUENCE [LARGE SCALE GENOMIC DNA]</scope>
    <source>
        <strain evidence="7 8">ATCC 30569</strain>
    </source>
</reference>
<feature type="transmembrane region" description="Helical" evidence="5">
    <location>
        <begin position="105"/>
        <end position="129"/>
    </location>
</feature>
<dbReference type="Proteomes" id="UP000816034">
    <property type="component" value="Unassembled WGS sequence"/>
</dbReference>
<protein>
    <recommendedName>
        <fullName evidence="6">Fatty acid hydroxylase domain-containing protein</fullName>
    </recommendedName>
</protein>
<feature type="transmembrane region" description="Helical" evidence="5">
    <location>
        <begin position="20"/>
        <end position="41"/>
    </location>
</feature>
<comment type="subcellular location">
    <subcellularLocation>
        <location evidence="1">Membrane</location>
    </subcellularLocation>
</comment>
<dbReference type="GO" id="GO:0016491">
    <property type="term" value="F:oxidoreductase activity"/>
    <property type="evidence" value="ECO:0007669"/>
    <property type="project" value="InterPro"/>
</dbReference>
<dbReference type="EMBL" id="PYSW02000008">
    <property type="protein sequence ID" value="KAG2389222.1"/>
    <property type="molecule type" value="Genomic_DNA"/>
</dbReference>
<evidence type="ECO:0000256" key="3">
    <source>
        <dbReference type="ARBA" id="ARBA00022989"/>
    </source>
</evidence>
<dbReference type="AlphaFoldDB" id="A0AA88GY53"/>
<proteinExistence type="predicted"/>
<evidence type="ECO:0000256" key="2">
    <source>
        <dbReference type="ARBA" id="ARBA00022692"/>
    </source>
</evidence>
<gene>
    <name evidence="7" type="ORF">C9374_014622</name>
</gene>
<dbReference type="InterPro" id="IPR006694">
    <property type="entry name" value="Fatty_acid_hydroxylase"/>
</dbReference>
<evidence type="ECO:0000256" key="4">
    <source>
        <dbReference type="ARBA" id="ARBA00023136"/>
    </source>
</evidence>
<keyword evidence="8" id="KW-1185">Reference proteome</keyword>
<organism evidence="7 8">
    <name type="scientific">Naegleria lovaniensis</name>
    <name type="common">Amoeba</name>
    <dbReference type="NCBI Taxonomy" id="51637"/>
    <lineage>
        <taxon>Eukaryota</taxon>
        <taxon>Discoba</taxon>
        <taxon>Heterolobosea</taxon>
        <taxon>Tetramitia</taxon>
        <taxon>Eutetramitia</taxon>
        <taxon>Vahlkampfiidae</taxon>
        <taxon>Naegleria</taxon>
    </lineage>
</organism>
<evidence type="ECO:0000256" key="5">
    <source>
        <dbReference type="SAM" id="Phobius"/>
    </source>
</evidence>
<keyword evidence="2 5" id="KW-0812">Transmembrane</keyword>
<keyword evidence="3 5" id="KW-1133">Transmembrane helix</keyword>
<dbReference type="Pfam" id="PF04116">
    <property type="entry name" value="FA_hydroxylase"/>
    <property type="match status" value="1"/>
</dbReference>
<dbReference type="GO" id="GO:0008610">
    <property type="term" value="P:lipid biosynthetic process"/>
    <property type="evidence" value="ECO:0007669"/>
    <property type="project" value="InterPro"/>
</dbReference>
<dbReference type="GO" id="GO:0016020">
    <property type="term" value="C:membrane"/>
    <property type="evidence" value="ECO:0007669"/>
    <property type="project" value="UniProtKB-SubCell"/>
</dbReference>
<name>A0AA88GY53_NAELO</name>
<feature type="transmembrane region" description="Helical" evidence="5">
    <location>
        <begin position="179"/>
        <end position="199"/>
    </location>
</feature>
<dbReference type="InterPro" id="IPR050307">
    <property type="entry name" value="Sterol_Desaturase_Related"/>
</dbReference>
<accession>A0AA88GY53</accession>
<dbReference type="RefSeq" id="XP_044553214.1">
    <property type="nucleotide sequence ID" value="XM_044690630.1"/>
</dbReference>
<evidence type="ECO:0000313" key="8">
    <source>
        <dbReference type="Proteomes" id="UP000816034"/>
    </source>
</evidence>
<feature type="domain" description="Fatty acid hydroxylase" evidence="6">
    <location>
        <begin position="115"/>
        <end position="243"/>
    </location>
</feature>
<comment type="caution">
    <text evidence="7">The sequence shown here is derived from an EMBL/GenBank/DDBJ whole genome shotgun (WGS) entry which is preliminary data.</text>
</comment>
<evidence type="ECO:0000259" key="6">
    <source>
        <dbReference type="Pfam" id="PF04116"/>
    </source>
</evidence>
<keyword evidence="4 5" id="KW-0472">Membrane</keyword>
<dbReference type="GeneID" id="68107075"/>